<dbReference type="PANTHER" id="PTHR11215">
    <property type="entry name" value="METAL DEPENDENT HYDROLASE - RELATED"/>
    <property type="match status" value="1"/>
</dbReference>
<keyword evidence="5" id="KW-0677">Repeat</keyword>
<keyword evidence="8" id="KW-0805">Transcription regulation</keyword>
<comment type="similarity">
    <text evidence="3">Belongs to the MYG1 family.</text>
</comment>
<dbReference type="Pfam" id="PF03690">
    <property type="entry name" value="MYG1_exonuc"/>
    <property type="match status" value="1"/>
</dbReference>
<evidence type="ECO:0000256" key="6">
    <source>
        <dbReference type="ARBA" id="ARBA00022771"/>
    </source>
</evidence>
<evidence type="ECO:0000256" key="13">
    <source>
        <dbReference type="SAM" id="MobiDB-lite"/>
    </source>
</evidence>
<dbReference type="GO" id="GO:0008270">
    <property type="term" value="F:zinc ion binding"/>
    <property type="evidence" value="ECO:0007669"/>
    <property type="project" value="UniProtKB-KW"/>
</dbReference>
<evidence type="ECO:0000256" key="12">
    <source>
        <dbReference type="PROSITE-ProRule" id="PRU00042"/>
    </source>
</evidence>
<dbReference type="SMART" id="SM00355">
    <property type="entry name" value="ZnF_C2H2"/>
    <property type="match status" value="8"/>
</dbReference>
<comment type="subcellular location">
    <subcellularLocation>
        <location evidence="1">Nucleus</location>
    </subcellularLocation>
</comment>
<dbReference type="FunFam" id="3.30.160.60:FF:002343">
    <property type="entry name" value="Zinc finger protein 33A"/>
    <property type="match status" value="1"/>
</dbReference>
<dbReference type="GO" id="GO:0032502">
    <property type="term" value="P:developmental process"/>
    <property type="evidence" value="ECO:0007669"/>
    <property type="project" value="UniProtKB-ARBA"/>
</dbReference>
<gene>
    <name evidence="15" type="ORF">TCMB3V08_LOCUS6695</name>
</gene>
<evidence type="ECO:0000256" key="9">
    <source>
        <dbReference type="ARBA" id="ARBA00023125"/>
    </source>
</evidence>
<evidence type="ECO:0000259" key="14">
    <source>
        <dbReference type="PROSITE" id="PS50157"/>
    </source>
</evidence>
<dbReference type="InterPro" id="IPR036236">
    <property type="entry name" value="Znf_C2H2_sf"/>
</dbReference>
<evidence type="ECO:0000256" key="8">
    <source>
        <dbReference type="ARBA" id="ARBA00023015"/>
    </source>
</evidence>
<keyword evidence="10" id="KW-0804">Transcription</keyword>
<feature type="domain" description="C2H2-type" evidence="14">
    <location>
        <begin position="812"/>
        <end position="839"/>
    </location>
</feature>
<dbReference type="EMBL" id="OE182066">
    <property type="protein sequence ID" value="CAD7574075.1"/>
    <property type="molecule type" value="Genomic_DNA"/>
</dbReference>
<dbReference type="GO" id="GO:0006355">
    <property type="term" value="P:regulation of DNA-templated transcription"/>
    <property type="evidence" value="ECO:0007669"/>
    <property type="project" value="UniProtKB-ARBA"/>
</dbReference>
<dbReference type="InterPro" id="IPR003226">
    <property type="entry name" value="MYG1_exonuclease"/>
</dbReference>
<evidence type="ECO:0000256" key="2">
    <source>
        <dbReference type="ARBA" id="ARBA00006991"/>
    </source>
</evidence>
<name>A0A7R9J7H3_TIMCA</name>
<dbReference type="AlphaFoldDB" id="A0A7R9J7H3"/>
<feature type="domain" description="C2H2-type" evidence="14">
    <location>
        <begin position="952"/>
        <end position="979"/>
    </location>
</feature>
<feature type="domain" description="C2H2-type" evidence="14">
    <location>
        <begin position="868"/>
        <end position="895"/>
    </location>
</feature>
<keyword evidence="6 12" id="KW-0863">Zinc-finger</keyword>
<dbReference type="FunFam" id="3.30.160.60:FF:001506">
    <property type="entry name" value="Zinc finger protein"/>
    <property type="match status" value="1"/>
</dbReference>
<evidence type="ECO:0000313" key="15">
    <source>
        <dbReference type="EMBL" id="CAD7574075.1"/>
    </source>
</evidence>
<dbReference type="InterPro" id="IPR013087">
    <property type="entry name" value="Znf_C2H2_type"/>
</dbReference>
<evidence type="ECO:0000256" key="10">
    <source>
        <dbReference type="ARBA" id="ARBA00023163"/>
    </source>
</evidence>
<evidence type="ECO:0000256" key="1">
    <source>
        <dbReference type="ARBA" id="ARBA00004123"/>
    </source>
</evidence>
<dbReference type="PROSITE" id="PS00028">
    <property type="entry name" value="ZINC_FINGER_C2H2_1"/>
    <property type="match status" value="8"/>
</dbReference>
<organism evidence="15">
    <name type="scientific">Timema californicum</name>
    <name type="common">California timema</name>
    <name type="synonym">Walking stick</name>
    <dbReference type="NCBI Taxonomy" id="61474"/>
    <lineage>
        <taxon>Eukaryota</taxon>
        <taxon>Metazoa</taxon>
        <taxon>Ecdysozoa</taxon>
        <taxon>Arthropoda</taxon>
        <taxon>Hexapoda</taxon>
        <taxon>Insecta</taxon>
        <taxon>Pterygota</taxon>
        <taxon>Neoptera</taxon>
        <taxon>Polyneoptera</taxon>
        <taxon>Phasmatodea</taxon>
        <taxon>Timematodea</taxon>
        <taxon>Timematoidea</taxon>
        <taxon>Timematidae</taxon>
        <taxon>Timema</taxon>
    </lineage>
</organism>
<feature type="domain" description="C2H2-type" evidence="14">
    <location>
        <begin position="840"/>
        <end position="867"/>
    </location>
</feature>
<sequence length="1006" mass="114350">MHGCGVCTPSPDPDSSIVLLFDMIILSRAVESVCQAFDPDSIVLLFDMIILSRAVESVRQAFDPDSSIVLLFDMIILSRAVESVRQAFDPDSSIVLLFDMIILSRAVESVRQAFDPDSSIVLLFDMIILSRAVESVRQAFDPDSFIFLLRNLTTMAGVPEAKQVIKIGTHNGVFHCDEVLACYLLKKLPQYKDATIVRTRDQAVLDTCDIVVDVGGHYDPLTHRYDHHQREFNETMNSLSPTYPWKIKLSSAGLIYYHFGRTILSKLIGKPEDAELVECAYKQIYEYFIQEIDGIDNGVPMFDGEPYYRITTSLSSRVGNLNTPWNAKELNQEENFQKAFIMVGKEFEDRVSSTARIWWPARSLVLQAVQNRFNVHPSGEIVEFPDGTACPWKEHLFHIEGQQKLEPTIKFVLFADSNNSWRVQAVPVAAGSYICRVFLLKEWQGLRDDLLSAAAGIDGCIFVHGTGFIGGNKTRDGAFKMAVNTTSYYLFGLYALSTNYANGLGIGKDKLEEVNPHLRGGGAENHLGPPPPPSSPDRDSNLDLPVLSGWVQHGWRVSQLRHRGRINLSENDGLPVLICGVCRLEVDRTYEFKLQCEASDSTLRQYIHFRCPGARYEEVEDVGEDFVYELSGWFWLLYGRINTCRSSNVQGCVLGISLTLRDQEPLRFYCNDNLKQESSYNRSDVTRQNADDESYSNHISNNEIAASEDAKSDNVVIICNVGGFEGEVVTLGKSFSSPQEEKKAPKLKLRITRLKPPVKRKFVVDQAVDVEEERYVIHQGQKPYLCEECGKNFARKQDLNVHRRYHSGVRPYSCSLCDKMFHSYSGLKCHENRHNGVKPFLCNICGKTFVQKSQLTNHERIHTQEKPYSCMSCFKTFTTLTNLKTHQKRHMGINEFVCSTCGKCFFTKSGLERHELLHKGHRAFPCSLCSLSFFTKSEITRHMRYHKGEKRFPCPHCNKSFIENQHLVVHERIHTGERPYLCSVCSKSFYTKSKLNRHTRTHAQHT</sequence>
<accession>A0A7R9J7H3</accession>
<keyword evidence="11" id="KW-0539">Nucleus</keyword>
<dbReference type="Pfam" id="PF00096">
    <property type="entry name" value="zf-C2H2"/>
    <property type="match status" value="7"/>
</dbReference>
<keyword evidence="4" id="KW-0479">Metal-binding</keyword>
<feature type="region of interest" description="Disordered" evidence="13">
    <location>
        <begin position="515"/>
        <end position="540"/>
    </location>
</feature>
<dbReference type="GO" id="GO:0005634">
    <property type="term" value="C:nucleus"/>
    <property type="evidence" value="ECO:0007669"/>
    <property type="project" value="UniProtKB-SubCell"/>
</dbReference>
<dbReference type="FunFam" id="3.30.160.60:FF:000202">
    <property type="entry name" value="Zinc finger protein 574"/>
    <property type="match status" value="1"/>
</dbReference>
<dbReference type="PANTHER" id="PTHR11215:SF1">
    <property type="entry name" value="MYG1 EXONUCLEASE"/>
    <property type="match status" value="1"/>
</dbReference>
<feature type="domain" description="C2H2-type" evidence="14">
    <location>
        <begin position="980"/>
        <end position="1006"/>
    </location>
</feature>
<feature type="domain" description="C2H2-type" evidence="14">
    <location>
        <begin position="784"/>
        <end position="811"/>
    </location>
</feature>
<dbReference type="SUPFAM" id="SSF57667">
    <property type="entry name" value="beta-beta-alpha zinc fingers"/>
    <property type="match status" value="4"/>
</dbReference>
<comment type="similarity">
    <text evidence="2">Belongs to the krueppel C2H2-type zinc-finger protein family.</text>
</comment>
<dbReference type="InterPro" id="IPR012934">
    <property type="entry name" value="Znf_AD"/>
</dbReference>
<dbReference type="GO" id="GO:0003677">
    <property type="term" value="F:DNA binding"/>
    <property type="evidence" value="ECO:0007669"/>
    <property type="project" value="UniProtKB-KW"/>
</dbReference>
<keyword evidence="7" id="KW-0862">Zinc</keyword>
<dbReference type="SMART" id="SM00868">
    <property type="entry name" value="zf-AD"/>
    <property type="match status" value="1"/>
</dbReference>
<feature type="domain" description="C2H2-type" evidence="14">
    <location>
        <begin position="896"/>
        <end position="923"/>
    </location>
</feature>
<dbReference type="PROSITE" id="PS50157">
    <property type="entry name" value="ZINC_FINGER_C2H2_2"/>
    <property type="match status" value="8"/>
</dbReference>
<evidence type="ECO:0000256" key="7">
    <source>
        <dbReference type="ARBA" id="ARBA00022833"/>
    </source>
</evidence>
<protein>
    <submittedName>
        <fullName evidence="15">(California timema) hypothetical protein</fullName>
    </submittedName>
</protein>
<dbReference type="FunFam" id="3.30.160.60:FF:001498">
    <property type="entry name" value="Zinc finger protein 404"/>
    <property type="match status" value="1"/>
</dbReference>
<dbReference type="Gene3D" id="3.30.160.60">
    <property type="entry name" value="Classic Zinc Finger"/>
    <property type="match status" value="8"/>
</dbReference>
<evidence type="ECO:0000256" key="3">
    <source>
        <dbReference type="ARBA" id="ARBA00010105"/>
    </source>
</evidence>
<keyword evidence="9" id="KW-0238">DNA-binding</keyword>
<evidence type="ECO:0000256" key="11">
    <source>
        <dbReference type="ARBA" id="ARBA00023242"/>
    </source>
</evidence>
<reference evidence="15" key="1">
    <citation type="submission" date="2020-11" db="EMBL/GenBank/DDBJ databases">
        <authorList>
            <person name="Tran Van P."/>
        </authorList>
    </citation>
    <scope>NUCLEOTIDE SEQUENCE</scope>
</reference>
<dbReference type="GO" id="GO:0005737">
    <property type="term" value="C:cytoplasm"/>
    <property type="evidence" value="ECO:0007669"/>
    <property type="project" value="TreeGrafter"/>
</dbReference>
<evidence type="ECO:0000256" key="4">
    <source>
        <dbReference type="ARBA" id="ARBA00022723"/>
    </source>
</evidence>
<feature type="domain" description="C2H2-type" evidence="14">
    <location>
        <begin position="924"/>
        <end position="951"/>
    </location>
</feature>
<dbReference type="FunFam" id="3.30.160.60:FF:000446">
    <property type="entry name" value="Zinc finger protein"/>
    <property type="match status" value="1"/>
</dbReference>
<proteinExistence type="inferred from homology"/>
<dbReference type="SUPFAM" id="SSF57716">
    <property type="entry name" value="Glucocorticoid receptor-like (DNA-binding domain)"/>
    <property type="match status" value="1"/>
</dbReference>
<evidence type="ECO:0000256" key="5">
    <source>
        <dbReference type="ARBA" id="ARBA00022737"/>
    </source>
</evidence>